<organism evidence="2 3">
    <name type="scientific">Hibiscus sabdariffa</name>
    <name type="common">roselle</name>
    <dbReference type="NCBI Taxonomy" id="183260"/>
    <lineage>
        <taxon>Eukaryota</taxon>
        <taxon>Viridiplantae</taxon>
        <taxon>Streptophyta</taxon>
        <taxon>Embryophyta</taxon>
        <taxon>Tracheophyta</taxon>
        <taxon>Spermatophyta</taxon>
        <taxon>Magnoliopsida</taxon>
        <taxon>eudicotyledons</taxon>
        <taxon>Gunneridae</taxon>
        <taxon>Pentapetalae</taxon>
        <taxon>rosids</taxon>
        <taxon>malvids</taxon>
        <taxon>Malvales</taxon>
        <taxon>Malvaceae</taxon>
        <taxon>Malvoideae</taxon>
        <taxon>Hibiscus</taxon>
    </lineage>
</organism>
<feature type="region of interest" description="Disordered" evidence="1">
    <location>
        <begin position="264"/>
        <end position="331"/>
    </location>
</feature>
<proteinExistence type="predicted"/>
<evidence type="ECO:0000256" key="1">
    <source>
        <dbReference type="SAM" id="MobiDB-lite"/>
    </source>
</evidence>
<dbReference type="EMBL" id="JBBPBM010000007">
    <property type="protein sequence ID" value="KAK8575305.1"/>
    <property type="molecule type" value="Genomic_DNA"/>
</dbReference>
<evidence type="ECO:0000313" key="3">
    <source>
        <dbReference type="Proteomes" id="UP001472677"/>
    </source>
</evidence>
<dbReference type="Proteomes" id="UP001472677">
    <property type="component" value="Unassembled WGS sequence"/>
</dbReference>
<comment type="caution">
    <text evidence="2">The sequence shown here is derived from an EMBL/GenBank/DDBJ whole genome shotgun (WGS) entry which is preliminary data.</text>
</comment>
<feature type="compositionally biased region" description="Basic residues" evidence="1">
    <location>
        <begin position="292"/>
        <end position="301"/>
    </location>
</feature>
<evidence type="ECO:0000313" key="2">
    <source>
        <dbReference type="EMBL" id="KAK8575305.1"/>
    </source>
</evidence>
<feature type="compositionally biased region" description="Basic and acidic residues" evidence="1">
    <location>
        <begin position="322"/>
        <end position="331"/>
    </location>
</feature>
<sequence>MSKQISKQDKSPSEIDFYTNYATSADANMSNEIIPRVGMEFNTEQDVYDFYNKYAKEVGFSIRRHKGHKDQYGLWLNRSFCCSCQDHTHALASPSKRMFLRSQRTINLAQAAELEIADRSGLAPKESVEFLARKVGGIENLGFIPEDYSNYLRTRRTKEMRVGDTGGEAKIGVTINSSTSTRSNDPKVDVGTRYKILLRWYSHLAARAAMSEQSFNIAMDDGEKTLSKVETTLKQLSIEESFNTCGEKMILSVDASDQNENNEKNIKGIKCKPRKKGEGSSIRPKSALEKATKKKNHRNAKLVKTLRDNEAQMPQAQFLQRESFEENQENR</sequence>
<keyword evidence="3" id="KW-1185">Reference proteome</keyword>
<dbReference type="PANTHER" id="PTHR47718">
    <property type="entry name" value="OS01G0519700 PROTEIN"/>
    <property type="match status" value="1"/>
</dbReference>
<reference evidence="2 3" key="1">
    <citation type="journal article" date="2024" name="G3 (Bethesda)">
        <title>Genome assembly of Hibiscus sabdariffa L. provides insights into metabolisms of medicinal natural products.</title>
        <authorList>
            <person name="Kim T."/>
        </authorList>
    </citation>
    <scope>NUCLEOTIDE SEQUENCE [LARGE SCALE GENOMIC DNA]</scope>
    <source>
        <strain evidence="2">TK-2024</strain>
        <tissue evidence="2">Old leaves</tissue>
    </source>
</reference>
<name>A0ABR2FAF1_9ROSI</name>
<accession>A0ABR2FAF1</accession>
<evidence type="ECO:0008006" key="4">
    <source>
        <dbReference type="Google" id="ProtNLM"/>
    </source>
</evidence>
<protein>
    <recommendedName>
        <fullName evidence="4">Protein FAR1-RELATED SEQUENCE</fullName>
    </recommendedName>
</protein>
<gene>
    <name evidence="2" type="ORF">V6N12_062980</name>
</gene>